<name>A0A319CFQ5_ASPVC</name>
<dbReference type="OrthoDB" id="4453182at2759"/>
<dbReference type="AlphaFoldDB" id="A0A319CFQ5"/>
<dbReference type="Proteomes" id="UP000248405">
    <property type="component" value="Unassembled WGS sequence"/>
</dbReference>
<protein>
    <submittedName>
        <fullName evidence="2">Uncharacterized protein</fullName>
    </submittedName>
</protein>
<evidence type="ECO:0000256" key="1">
    <source>
        <dbReference type="SAM" id="MobiDB-lite"/>
    </source>
</evidence>
<dbReference type="EMBL" id="KZ821631">
    <property type="protein sequence ID" value="PYH67172.1"/>
    <property type="molecule type" value="Genomic_DNA"/>
</dbReference>
<feature type="compositionally biased region" description="Polar residues" evidence="1">
    <location>
        <begin position="15"/>
        <end position="28"/>
    </location>
</feature>
<organism evidence="2 3">
    <name type="scientific">Aspergillus vadensis (strain CBS 113365 / IMI 142717 / IBT 24658)</name>
    <dbReference type="NCBI Taxonomy" id="1448311"/>
    <lineage>
        <taxon>Eukaryota</taxon>
        <taxon>Fungi</taxon>
        <taxon>Dikarya</taxon>
        <taxon>Ascomycota</taxon>
        <taxon>Pezizomycotina</taxon>
        <taxon>Eurotiomycetes</taxon>
        <taxon>Eurotiomycetidae</taxon>
        <taxon>Eurotiales</taxon>
        <taxon>Aspergillaceae</taxon>
        <taxon>Aspergillus</taxon>
        <taxon>Aspergillus subgen. Circumdati</taxon>
    </lineage>
</organism>
<dbReference type="RefSeq" id="XP_025560966.1">
    <property type="nucleotide sequence ID" value="XM_025713189.1"/>
</dbReference>
<proteinExistence type="predicted"/>
<sequence length="77" mass="8611">MSSGNYWHQQERSRIQVSGPMSHTTESSSPDDRRLDFQAVSDESTLTGKNESERAGAWKVDSVVTIELLEQPTDRTG</sequence>
<gene>
    <name evidence="2" type="ORF">BO88DRAFT_84664</name>
</gene>
<keyword evidence="3" id="KW-1185">Reference proteome</keyword>
<dbReference type="GeneID" id="37217781"/>
<evidence type="ECO:0000313" key="3">
    <source>
        <dbReference type="Proteomes" id="UP000248405"/>
    </source>
</evidence>
<accession>A0A319CFQ5</accession>
<feature type="region of interest" description="Disordered" evidence="1">
    <location>
        <begin position="1"/>
        <end position="54"/>
    </location>
</feature>
<evidence type="ECO:0000313" key="2">
    <source>
        <dbReference type="EMBL" id="PYH67172.1"/>
    </source>
</evidence>
<reference evidence="2" key="1">
    <citation type="submission" date="2016-12" db="EMBL/GenBank/DDBJ databases">
        <title>The genomes of Aspergillus section Nigri reveals drivers in fungal speciation.</title>
        <authorList>
            <consortium name="DOE Joint Genome Institute"/>
            <person name="Vesth T.C."/>
            <person name="Nybo J."/>
            <person name="Theobald S."/>
            <person name="Brandl J."/>
            <person name="Frisvad J.C."/>
            <person name="Nielsen K.F."/>
            <person name="Lyhne E.K."/>
            <person name="Kogle M.E."/>
            <person name="Kuo A."/>
            <person name="Riley R."/>
            <person name="Clum A."/>
            <person name="Nolan M."/>
            <person name="Lipzen A."/>
            <person name="Salamov A."/>
            <person name="Henrissat B."/>
            <person name="Wiebenga A."/>
            <person name="De Vries R.P."/>
            <person name="Grigoriev I.V."/>
            <person name="Mortensen U.H."/>
            <person name="Andersen M.R."/>
            <person name="Baker S.E."/>
        </authorList>
    </citation>
    <scope>NUCLEOTIDE SEQUENCE [LARGE SCALE GENOMIC DNA]</scope>
    <source>
        <strain evidence="2">CBS 113365</strain>
    </source>
</reference>